<keyword evidence="1" id="KW-0732">Signal</keyword>
<accession>A0A8K0CBZ3</accession>
<comment type="caution">
    <text evidence="2">The sequence shown here is derived from an EMBL/GenBank/DDBJ whole genome shotgun (WGS) entry which is preliminary data.</text>
</comment>
<dbReference type="EMBL" id="VTPC01090163">
    <property type="protein sequence ID" value="KAF2884484.1"/>
    <property type="molecule type" value="Genomic_DNA"/>
</dbReference>
<organism evidence="2 3">
    <name type="scientific">Ignelater luminosus</name>
    <name type="common">Cucubano</name>
    <name type="synonym">Pyrophorus luminosus</name>
    <dbReference type="NCBI Taxonomy" id="2038154"/>
    <lineage>
        <taxon>Eukaryota</taxon>
        <taxon>Metazoa</taxon>
        <taxon>Ecdysozoa</taxon>
        <taxon>Arthropoda</taxon>
        <taxon>Hexapoda</taxon>
        <taxon>Insecta</taxon>
        <taxon>Pterygota</taxon>
        <taxon>Neoptera</taxon>
        <taxon>Endopterygota</taxon>
        <taxon>Coleoptera</taxon>
        <taxon>Polyphaga</taxon>
        <taxon>Elateriformia</taxon>
        <taxon>Elateroidea</taxon>
        <taxon>Elateridae</taxon>
        <taxon>Agrypninae</taxon>
        <taxon>Pyrophorini</taxon>
        <taxon>Ignelater</taxon>
    </lineage>
</organism>
<dbReference type="AlphaFoldDB" id="A0A8K0CBZ3"/>
<protein>
    <submittedName>
        <fullName evidence="2">Uncharacterized protein</fullName>
    </submittedName>
</protein>
<dbReference type="Proteomes" id="UP000801492">
    <property type="component" value="Unassembled WGS sequence"/>
</dbReference>
<evidence type="ECO:0000313" key="2">
    <source>
        <dbReference type="EMBL" id="KAF2884484.1"/>
    </source>
</evidence>
<gene>
    <name evidence="2" type="ORF">ILUMI_21680</name>
</gene>
<keyword evidence="3" id="KW-1185">Reference proteome</keyword>
<evidence type="ECO:0000256" key="1">
    <source>
        <dbReference type="SAM" id="SignalP"/>
    </source>
</evidence>
<feature type="chain" id="PRO_5035470184" evidence="1">
    <location>
        <begin position="17"/>
        <end position="249"/>
    </location>
</feature>
<evidence type="ECO:0000313" key="3">
    <source>
        <dbReference type="Proteomes" id="UP000801492"/>
    </source>
</evidence>
<proteinExistence type="predicted"/>
<name>A0A8K0CBZ3_IGNLU</name>
<sequence length="249" mass="29185">MILSLLLSVFIVGTYSIEPFEPNYLMTKIREKDKNIKYHLLNQYVALAWGYKNFNQNYTANNYLEEMAEFVLDDYMLTTKQKINSFIVRYILTIYGKAIFSQQHITAAENLIRLKLQNNGVLVDDLRKLEYEEEMNKVSEFSLTEGEIAMDLLIQAFAPASLATKKYVKGNDLSNYRSQQYTIIRRRAAGAYVIVNSLLDPYYRLKFNDNFALSTTPEIILKYLEKQAWLNFEKYSHPTKNKPWNAWVS</sequence>
<reference evidence="2" key="1">
    <citation type="submission" date="2019-08" db="EMBL/GenBank/DDBJ databases">
        <title>The genome of the North American firefly Photinus pyralis.</title>
        <authorList>
            <consortium name="Photinus pyralis genome working group"/>
            <person name="Fallon T.R."/>
            <person name="Sander Lower S.E."/>
            <person name="Weng J.-K."/>
        </authorList>
    </citation>
    <scope>NUCLEOTIDE SEQUENCE</scope>
    <source>
        <strain evidence="2">TRF0915ILg1</strain>
        <tissue evidence="2">Whole body</tissue>
    </source>
</reference>
<feature type="signal peptide" evidence="1">
    <location>
        <begin position="1"/>
        <end position="16"/>
    </location>
</feature>